<proteinExistence type="inferred from homology"/>
<comment type="similarity">
    <text evidence="1">Belongs to the NSRP1 family.</text>
</comment>
<evidence type="ECO:0000256" key="3">
    <source>
        <dbReference type="SAM" id="MobiDB-lite"/>
    </source>
</evidence>
<sequence>MNSSGKKYGLQLRAPIPAKKPSRPAPPPPGFGNKEDDDDVEDEIARQASKKRSLKDVEQQHKQALEEDPSVFDYDGVYDEMKSKITRPLEQDRVKREPKYIGKLIEKAQTRKQEQEVIYERQLAKERSKEDHLYADKEKFVTAAYKKKTCRASKVA</sequence>
<dbReference type="Pfam" id="PF09745">
    <property type="entry name" value="NSRP1_N"/>
    <property type="match status" value="1"/>
</dbReference>
<evidence type="ECO:0000313" key="5">
    <source>
        <dbReference type="EMBL" id="JAG98822.1"/>
    </source>
</evidence>
<name>A0A0D6R4Q5_ARACU</name>
<dbReference type="InterPro" id="IPR018612">
    <property type="entry name" value="NSRP1_N"/>
</dbReference>
<reference evidence="5" key="1">
    <citation type="submission" date="2015-03" db="EMBL/GenBank/DDBJ databases">
        <title>A transcriptome of Araucaria cunninghamii, an australian fine timber species.</title>
        <authorList>
            <person name="Jing Yi C.J.Y."/>
            <person name="Yin San L.Y.S."/>
            <person name="Abdul Karim S.S."/>
            <person name="Wan Azmi N.N."/>
            <person name="Hercus R.R."/>
            <person name="Croft L.L."/>
        </authorList>
    </citation>
    <scope>NUCLEOTIDE SEQUENCE</scope>
    <source>
        <strain evidence="5">MI0301</strain>
        <tissue evidence="5">Leaf</tissue>
    </source>
</reference>
<evidence type="ECO:0000259" key="4">
    <source>
        <dbReference type="Pfam" id="PF09745"/>
    </source>
</evidence>
<feature type="compositionally biased region" description="Basic and acidic residues" evidence="3">
    <location>
        <begin position="54"/>
        <end position="65"/>
    </location>
</feature>
<dbReference type="PANTHER" id="PTHR30060:SF0">
    <property type="entry name" value="COILED-COIL PROTEIN (DUF2040)-RELATED"/>
    <property type="match status" value="1"/>
</dbReference>
<feature type="domain" description="Nuclear speckle splicing regulatory protein 1 N-terminal" evidence="4">
    <location>
        <begin position="58"/>
        <end position="152"/>
    </location>
</feature>
<feature type="region of interest" description="Disordered" evidence="3">
    <location>
        <begin position="1"/>
        <end position="68"/>
    </location>
</feature>
<accession>A0A0D6R4Q5</accession>
<evidence type="ECO:0000256" key="2">
    <source>
        <dbReference type="ARBA" id="ARBA00023054"/>
    </source>
</evidence>
<dbReference type="GO" id="GO:0000381">
    <property type="term" value="P:regulation of alternative mRNA splicing, via spliceosome"/>
    <property type="evidence" value="ECO:0007669"/>
    <property type="project" value="InterPro"/>
</dbReference>
<dbReference type="PANTHER" id="PTHR30060">
    <property type="entry name" value="INNER MEMBRANE PROTEIN"/>
    <property type="match status" value="1"/>
</dbReference>
<protein>
    <recommendedName>
        <fullName evidence="4">Nuclear speckle splicing regulatory protein 1 N-terminal domain-containing protein</fullName>
    </recommendedName>
</protein>
<evidence type="ECO:0000256" key="1">
    <source>
        <dbReference type="ARBA" id="ARBA00010126"/>
    </source>
</evidence>
<dbReference type="AlphaFoldDB" id="A0A0D6R4Q5"/>
<keyword evidence="2" id="KW-0175">Coiled coil</keyword>
<organism evidence="5">
    <name type="scientific">Araucaria cunninghamii</name>
    <name type="common">Hoop pine</name>
    <name type="synonym">Moreton Bay pine</name>
    <dbReference type="NCBI Taxonomy" id="56994"/>
    <lineage>
        <taxon>Eukaryota</taxon>
        <taxon>Viridiplantae</taxon>
        <taxon>Streptophyta</taxon>
        <taxon>Embryophyta</taxon>
        <taxon>Tracheophyta</taxon>
        <taxon>Spermatophyta</taxon>
        <taxon>Pinopsida</taxon>
        <taxon>Pinidae</taxon>
        <taxon>Conifers II</taxon>
        <taxon>Araucariales</taxon>
        <taxon>Araucariaceae</taxon>
        <taxon>Araucaria</taxon>
    </lineage>
</organism>
<dbReference type="EMBL" id="GCKF01018005">
    <property type="protein sequence ID" value="JAG98822.1"/>
    <property type="molecule type" value="Transcribed_RNA"/>
</dbReference>